<evidence type="ECO:0000313" key="1">
    <source>
        <dbReference type="EMBL" id="PIR96899.1"/>
    </source>
</evidence>
<dbReference type="AlphaFoldDB" id="A0A2H0VEW9"/>
<dbReference type="EMBL" id="PFAJ01000055">
    <property type="protein sequence ID" value="PIR96899.1"/>
    <property type="molecule type" value="Genomic_DNA"/>
</dbReference>
<accession>A0A2H0VEW9</accession>
<reference evidence="2" key="1">
    <citation type="submission" date="2017-09" db="EMBL/GenBank/DDBJ databases">
        <title>Depth-based differentiation of microbial function through sediment-hosted aquifers and enrichment of novel symbionts in the deep terrestrial subsurface.</title>
        <authorList>
            <person name="Probst A.J."/>
            <person name="Ladd B."/>
            <person name="Jarett J.K."/>
            <person name="Geller-Mcgrath D.E."/>
            <person name="Sieber C.M.K."/>
            <person name="Emerson J.B."/>
            <person name="Anantharaman K."/>
            <person name="Thomas B.C."/>
            <person name="Malmstrom R."/>
            <person name="Stieglmeier M."/>
            <person name="Klingl A."/>
            <person name="Woyke T."/>
            <person name="Ryan C.M."/>
            <person name="Banfield J.F."/>
        </authorList>
    </citation>
    <scope>NUCLEOTIDE SEQUENCE [LARGE SCALE GENOMIC DNA]</scope>
</reference>
<proteinExistence type="predicted"/>
<dbReference type="Proteomes" id="UP000230557">
    <property type="component" value="Unassembled WGS sequence"/>
</dbReference>
<sequence length="85" mass="9576">MPEGTEGVAEVLVRFGKGGAFPHILKTGGKKYQIKKVNLIHTVSDGAVRIYFFSVSDDVNFWKLGFNTYTLSWWIEDSYSNNEGI</sequence>
<name>A0A2H0VEW9_9BACT</name>
<organism evidence="1 2">
    <name type="scientific">Candidatus Doudnabacteria bacterium CG10_big_fil_rev_8_21_14_0_10_41_10</name>
    <dbReference type="NCBI Taxonomy" id="1974551"/>
    <lineage>
        <taxon>Bacteria</taxon>
        <taxon>Candidatus Doudnaibacteriota</taxon>
    </lineage>
</organism>
<gene>
    <name evidence="1" type="ORF">COT91_04245</name>
</gene>
<comment type="caution">
    <text evidence="1">The sequence shown here is derived from an EMBL/GenBank/DDBJ whole genome shotgun (WGS) entry which is preliminary data.</text>
</comment>
<protein>
    <submittedName>
        <fullName evidence="1">Uncharacterized protein</fullName>
    </submittedName>
</protein>
<evidence type="ECO:0000313" key="2">
    <source>
        <dbReference type="Proteomes" id="UP000230557"/>
    </source>
</evidence>